<reference evidence="2" key="1">
    <citation type="journal article" date="2023" name="Mol. Phylogenet. Evol.">
        <title>Genome-scale phylogeny and comparative genomics of the fungal order Sordariales.</title>
        <authorList>
            <person name="Hensen N."/>
            <person name="Bonometti L."/>
            <person name="Westerberg I."/>
            <person name="Brannstrom I.O."/>
            <person name="Guillou S."/>
            <person name="Cros-Aarteil S."/>
            <person name="Calhoun S."/>
            <person name="Haridas S."/>
            <person name="Kuo A."/>
            <person name="Mondo S."/>
            <person name="Pangilinan J."/>
            <person name="Riley R."/>
            <person name="LaButti K."/>
            <person name="Andreopoulos B."/>
            <person name="Lipzen A."/>
            <person name="Chen C."/>
            <person name="Yan M."/>
            <person name="Daum C."/>
            <person name="Ng V."/>
            <person name="Clum A."/>
            <person name="Steindorff A."/>
            <person name="Ohm R.A."/>
            <person name="Martin F."/>
            <person name="Silar P."/>
            <person name="Natvig D.O."/>
            <person name="Lalanne C."/>
            <person name="Gautier V."/>
            <person name="Ament-Velasquez S.L."/>
            <person name="Kruys A."/>
            <person name="Hutchinson M.I."/>
            <person name="Powell A.J."/>
            <person name="Barry K."/>
            <person name="Miller A.N."/>
            <person name="Grigoriev I.V."/>
            <person name="Debuchy R."/>
            <person name="Gladieux P."/>
            <person name="Hiltunen Thoren M."/>
            <person name="Johannesson H."/>
        </authorList>
    </citation>
    <scope>NUCLEOTIDE SEQUENCE</scope>
    <source>
        <strain evidence="2">CBS 118394</strain>
    </source>
</reference>
<proteinExistence type="predicted"/>
<keyword evidence="1" id="KW-0732">Signal</keyword>
<evidence type="ECO:0000256" key="1">
    <source>
        <dbReference type="SAM" id="SignalP"/>
    </source>
</evidence>
<gene>
    <name evidence="2" type="ORF">B0H66DRAFT_616658</name>
</gene>
<feature type="chain" id="PRO_5041957384" evidence="1">
    <location>
        <begin position="29"/>
        <end position="161"/>
    </location>
</feature>
<feature type="non-terminal residue" evidence="2">
    <location>
        <position position="1"/>
    </location>
</feature>
<accession>A0AAE0MCF3</accession>
<protein>
    <submittedName>
        <fullName evidence="2">Uncharacterized protein</fullName>
    </submittedName>
</protein>
<evidence type="ECO:0000313" key="3">
    <source>
        <dbReference type="Proteomes" id="UP001283341"/>
    </source>
</evidence>
<comment type="caution">
    <text evidence="2">The sequence shown here is derived from an EMBL/GenBank/DDBJ whole genome shotgun (WGS) entry which is preliminary data.</text>
</comment>
<sequence>IFHSRAVCADLFLAVGDLLLATSTGLFAEIETCRQSANARRSGVCAHRGAIAGLGRSRVEVAKTELGTTVGPTCPRTYCVVRTSSWWMTPRALPRLRAWCWKPWIVWGGSWSRSRPRGSIVWTSTRNVGVGRGCVRKRGCGRRGRGRGCWSSGVILRIPRA</sequence>
<dbReference type="Proteomes" id="UP001283341">
    <property type="component" value="Unassembled WGS sequence"/>
</dbReference>
<feature type="signal peptide" evidence="1">
    <location>
        <begin position="1"/>
        <end position="28"/>
    </location>
</feature>
<organism evidence="2 3">
    <name type="scientific">Apodospora peruviana</name>
    <dbReference type="NCBI Taxonomy" id="516989"/>
    <lineage>
        <taxon>Eukaryota</taxon>
        <taxon>Fungi</taxon>
        <taxon>Dikarya</taxon>
        <taxon>Ascomycota</taxon>
        <taxon>Pezizomycotina</taxon>
        <taxon>Sordariomycetes</taxon>
        <taxon>Sordariomycetidae</taxon>
        <taxon>Sordariales</taxon>
        <taxon>Lasiosphaeriaceae</taxon>
        <taxon>Apodospora</taxon>
    </lineage>
</organism>
<keyword evidence="3" id="KW-1185">Reference proteome</keyword>
<reference evidence="2" key="2">
    <citation type="submission" date="2023-06" db="EMBL/GenBank/DDBJ databases">
        <authorList>
            <consortium name="Lawrence Berkeley National Laboratory"/>
            <person name="Haridas S."/>
            <person name="Hensen N."/>
            <person name="Bonometti L."/>
            <person name="Westerberg I."/>
            <person name="Brannstrom I.O."/>
            <person name="Guillou S."/>
            <person name="Cros-Aarteil S."/>
            <person name="Calhoun S."/>
            <person name="Kuo A."/>
            <person name="Mondo S."/>
            <person name="Pangilinan J."/>
            <person name="Riley R."/>
            <person name="Labutti K."/>
            <person name="Andreopoulos B."/>
            <person name="Lipzen A."/>
            <person name="Chen C."/>
            <person name="Yanf M."/>
            <person name="Daum C."/>
            <person name="Ng V."/>
            <person name="Clum A."/>
            <person name="Steindorff A."/>
            <person name="Ohm R."/>
            <person name="Martin F."/>
            <person name="Silar P."/>
            <person name="Natvig D."/>
            <person name="Lalanne C."/>
            <person name="Gautier V."/>
            <person name="Ament-Velasquez S.L."/>
            <person name="Kruys A."/>
            <person name="Hutchinson M.I."/>
            <person name="Powell A.J."/>
            <person name="Barry K."/>
            <person name="Miller A.N."/>
            <person name="Grigoriev I.V."/>
            <person name="Debuchy R."/>
            <person name="Gladieux P."/>
            <person name="Thoren M.H."/>
            <person name="Johannesson H."/>
        </authorList>
    </citation>
    <scope>NUCLEOTIDE SEQUENCE</scope>
    <source>
        <strain evidence="2">CBS 118394</strain>
    </source>
</reference>
<dbReference type="EMBL" id="JAUEDM010000002">
    <property type="protein sequence ID" value="KAK3325924.1"/>
    <property type="molecule type" value="Genomic_DNA"/>
</dbReference>
<dbReference type="AlphaFoldDB" id="A0AAE0MCF3"/>
<evidence type="ECO:0000313" key="2">
    <source>
        <dbReference type="EMBL" id="KAK3325924.1"/>
    </source>
</evidence>
<name>A0AAE0MCF3_9PEZI</name>